<sequence>MRPRRRTLGIEVSPDGSVLLAVPTDADVKEVAETLLSNVDRVAKAVRRRMEQGAEPPVKELVDGEHFSYSCWCLAWRDWSGSSPSRGKRWGWGMSKK</sequence>
<dbReference type="Proteomes" id="UP000295157">
    <property type="component" value="Unassembled WGS sequence"/>
</dbReference>
<name>A0A4R4NNU9_9ACTN</name>
<evidence type="ECO:0000313" key="2">
    <source>
        <dbReference type="Proteomes" id="UP000295157"/>
    </source>
</evidence>
<proteinExistence type="predicted"/>
<comment type="caution">
    <text evidence="1">The sequence shown here is derived from an EMBL/GenBank/DDBJ whole genome shotgun (WGS) entry which is preliminary data.</text>
</comment>
<keyword evidence="2" id="KW-1185">Reference proteome</keyword>
<gene>
    <name evidence="1" type="ORF">E1267_04325</name>
</gene>
<dbReference type="EMBL" id="SMJZ01000009">
    <property type="protein sequence ID" value="TDC10484.1"/>
    <property type="molecule type" value="Genomic_DNA"/>
</dbReference>
<dbReference type="AlphaFoldDB" id="A0A4R4NNU9"/>
<organism evidence="1 2">
    <name type="scientific">Nonomuraea longispora</name>
    <dbReference type="NCBI Taxonomy" id="1848320"/>
    <lineage>
        <taxon>Bacteria</taxon>
        <taxon>Bacillati</taxon>
        <taxon>Actinomycetota</taxon>
        <taxon>Actinomycetes</taxon>
        <taxon>Streptosporangiales</taxon>
        <taxon>Streptosporangiaceae</taxon>
        <taxon>Nonomuraea</taxon>
    </lineage>
</organism>
<evidence type="ECO:0000313" key="1">
    <source>
        <dbReference type="EMBL" id="TDC10484.1"/>
    </source>
</evidence>
<dbReference type="OrthoDB" id="9811177at2"/>
<accession>A0A4R4NNU9</accession>
<reference evidence="1 2" key="1">
    <citation type="submission" date="2019-02" db="EMBL/GenBank/DDBJ databases">
        <title>Draft genome sequences of novel Actinobacteria.</title>
        <authorList>
            <person name="Sahin N."/>
            <person name="Ay H."/>
            <person name="Saygin H."/>
        </authorList>
    </citation>
    <scope>NUCLEOTIDE SEQUENCE [LARGE SCALE GENOMIC DNA]</scope>
    <source>
        <strain evidence="1 2">KC201</strain>
    </source>
</reference>
<protein>
    <submittedName>
        <fullName evidence="1">DUF45 domain-containing protein</fullName>
    </submittedName>
</protein>